<accession>A0A174Z0K3</accession>
<evidence type="ECO:0000313" key="4">
    <source>
        <dbReference type="EMBL" id="RHD10225.1"/>
    </source>
</evidence>
<evidence type="ECO:0000313" key="3">
    <source>
        <dbReference type="EMBL" id="RHC14227.1"/>
    </source>
</evidence>
<dbReference type="EMBL" id="CZBU01000003">
    <property type="protein sequence ID" value="CUQ77531.1"/>
    <property type="molecule type" value="Genomic_DNA"/>
</dbReference>
<organism evidence="2 6">
    <name type="scientific">Lachnospira eligens</name>
    <dbReference type="NCBI Taxonomy" id="39485"/>
    <lineage>
        <taxon>Bacteria</taxon>
        <taxon>Bacillati</taxon>
        <taxon>Bacillota</taxon>
        <taxon>Clostridia</taxon>
        <taxon>Lachnospirales</taxon>
        <taxon>Lachnospiraceae</taxon>
        <taxon>Lachnospira</taxon>
    </lineage>
</organism>
<evidence type="ECO:0000313" key="2">
    <source>
        <dbReference type="EMBL" id="CUQ77531.1"/>
    </source>
</evidence>
<evidence type="ECO:0000313" key="7">
    <source>
        <dbReference type="Proteomes" id="UP000284794"/>
    </source>
</evidence>
<dbReference type="Pfam" id="PF00381">
    <property type="entry name" value="PTS-HPr"/>
    <property type="match status" value="1"/>
</dbReference>
<dbReference type="EMBL" id="QSIS01000003">
    <property type="protein sequence ID" value="RHD10225.1"/>
    <property type="molecule type" value="Genomic_DNA"/>
</dbReference>
<dbReference type="OMA" id="ESLEYYT"/>
<dbReference type="InterPro" id="IPR035895">
    <property type="entry name" value="HPr-like_sf"/>
</dbReference>
<gene>
    <name evidence="5" type="ORF">DW007_00690</name>
    <name evidence="4" type="ORF">DW811_04040</name>
    <name evidence="3" type="ORF">DW858_04080</name>
    <name evidence="2" type="ORF">ERS852490_01619</name>
</gene>
<feature type="domain" description="HPr" evidence="1">
    <location>
        <begin position="15"/>
        <end position="77"/>
    </location>
</feature>
<evidence type="ECO:0000313" key="6">
    <source>
        <dbReference type="Proteomes" id="UP000095621"/>
    </source>
</evidence>
<dbReference type="Proteomes" id="UP000285201">
    <property type="component" value="Unassembled WGS sequence"/>
</dbReference>
<dbReference type="InterPro" id="IPR000032">
    <property type="entry name" value="HPr-like"/>
</dbReference>
<reference evidence="7 8" key="2">
    <citation type="submission" date="2018-08" db="EMBL/GenBank/DDBJ databases">
        <title>A genome reference for cultivated species of the human gut microbiota.</title>
        <authorList>
            <person name="Zou Y."/>
            <person name="Xue W."/>
            <person name="Luo G."/>
        </authorList>
    </citation>
    <scope>NUCLEOTIDE SEQUENCE [LARGE SCALE GENOMIC DNA]</scope>
    <source>
        <strain evidence="5 8">AF36-7BH</strain>
        <strain evidence="4 7">AM32-2AC</strain>
        <strain evidence="3 9">AM37-3BH</strain>
    </source>
</reference>
<name>A0A174Z0K3_9FIRM</name>
<dbReference type="Proteomes" id="UP000284794">
    <property type="component" value="Unassembled WGS sequence"/>
</dbReference>
<dbReference type="RefSeq" id="WP_012739636.1">
    <property type="nucleotide sequence ID" value="NZ_CABJMX010000002.1"/>
</dbReference>
<dbReference type="Proteomes" id="UP000095621">
    <property type="component" value="Unassembled WGS sequence"/>
</dbReference>
<dbReference type="Gene3D" id="3.30.1340.10">
    <property type="entry name" value="HPr-like"/>
    <property type="match status" value="1"/>
</dbReference>
<evidence type="ECO:0000313" key="8">
    <source>
        <dbReference type="Proteomes" id="UP000285201"/>
    </source>
</evidence>
<dbReference type="AlphaFoldDB" id="A0A174Z0K3"/>
<proteinExistence type="predicted"/>
<evidence type="ECO:0000313" key="9">
    <source>
        <dbReference type="Proteomes" id="UP000285844"/>
    </source>
</evidence>
<dbReference type="GeneID" id="41356113"/>
<evidence type="ECO:0000259" key="1">
    <source>
        <dbReference type="Pfam" id="PF00381"/>
    </source>
</evidence>
<protein>
    <submittedName>
        <fullName evidence="3">HPr family phosphocarrier protein</fullName>
    </submittedName>
</protein>
<dbReference type="EMBL" id="QSHM01000003">
    <property type="protein sequence ID" value="RHC14227.1"/>
    <property type="molecule type" value="Genomic_DNA"/>
</dbReference>
<sequence>MLTVTILLDSVEKVQRFVSTISKYSCGFDVESGYSCVDGKSLVGLFSLDISKPLQLTINDGEGEIEDVLRDIQEFMEY</sequence>
<dbReference type="Proteomes" id="UP000285844">
    <property type="component" value="Unassembled WGS sequence"/>
</dbReference>
<evidence type="ECO:0000313" key="5">
    <source>
        <dbReference type="EMBL" id="RHL72409.1"/>
    </source>
</evidence>
<reference evidence="2 6" key="1">
    <citation type="submission" date="2015-09" db="EMBL/GenBank/DDBJ databases">
        <authorList>
            <consortium name="Pathogen Informatics"/>
        </authorList>
    </citation>
    <scope>NUCLEOTIDE SEQUENCE [LARGE SCALE GENOMIC DNA]</scope>
    <source>
        <strain evidence="2 6">2789STDY5834875</strain>
    </source>
</reference>
<dbReference type="OrthoDB" id="2057714at2"/>
<dbReference type="EMBL" id="QROY01000001">
    <property type="protein sequence ID" value="RHL72409.1"/>
    <property type="molecule type" value="Genomic_DNA"/>
</dbReference>
<dbReference type="SUPFAM" id="SSF55594">
    <property type="entry name" value="HPr-like"/>
    <property type="match status" value="1"/>
</dbReference>